<dbReference type="AlphaFoldDB" id="A0A6I3MGP2"/>
<comment type="caution">
    <text evidence="1">The sequence shown here is derived from an EMBL/GenBank/DDBJ whole genome shotgun (WGS) entry which is preliminary data.</text>
</comment>
<keyword evidence="2" id="KW-1185">Reference proteome</keyword>
<dbReference type="RefSeq" id="WP_155052512.1">
    <property type="nucleotide sequence ID" value="NZ_BAAAIB010000011.1"/>
</dbReference>
<reference evidence="1 2" key="1">
    <citation type="submission" date="2019-11" db="EMBL/GenBank/DDBJ databases">
        <title>Agromyces kandeliae sp. nov., isolated from mangrove soil.</title>
        <authorList>
            <person name="Wang R."/>
        </authorList>
    </citation>
    <scope>NUCLEOTIDE SEQUENCE [LARGE SCALE GENOMIC DNA]</scope>
    <source>
        <strain evidence="1 2">JCM 11433</strain>
    </source>
</reference>
<accession>A0A6I3MGP2</accession>
<organism evidence="1 2">
    <name type="scientific">Agromyces bracchium</name>
    <dbReference type="NCBI Taxonomy" id="88376"/>
    <lineage>
        <taxon>Bacteria</taxon>
        <taxon>Bacillati</taxon>
        <taxon>Actinomycetota</taxon>
        <taxon>Actinomycetes</taxon>
        <taxon>Micrococcales</taxon>
        <taxon>Microbacteriaceae</taxon>
        <taxon>Agromyces</taxon>
    </lineage>
</organism>
<sequence>MANFIRIAITDLNGDGEPLPSNRDTWVNLDQVATVRGMLGNNLARRHHLHGAIDAEHYPLIEIRTTDRQRLLVSLGTHPTAQAGMAAIRGFLPTLIQSRTRRSVDDELAELIADWADEAGH</sequence>
<evidence type="ECO:0000313" key="1">
    <source>
        <dbReference type="EMBL" id="MTH69463.1"/>
    </source>
</evidence>
<proteinExistence type="predicted"/>
<dbReference type="EMBL" id="WMLB01000031">
    <property type="protein sequence ID" value="MTH69463.1"/>
    <property type="molecule type" value="Genomic_DNA"/>
</dbReference>
<dbReference type="OrthoDB" id="5116186at2"/>
<gene>
    <name evidence="1" type="ORF">GJ743_13905</name>
</gene>
<protein>
    <submittedName>
        <fullName evidence="1">Uncharacterized protein</fullName>
    </submittedName>
</protein>
<evidence type="ECO:0000313" key="2">
    <source>
        <dbReference type="Proteomes" id="UP000433071"/>
    </source>
</evidence>
<name>A0A6I3MGP2_9MICO</name>
<dbReference type="Proteomes" id="UP000433071">
    <property type="component" value="Unassembled WGS sequence"/>
</dbReference>